<dbReference type="SMART" id="SM00448">
    <property type="entry name" value="REC"/>
    <property type="match status" value="1"/>
</dbReference>
<dbReference type="CDD" id="cd17535">
    <property type="entry name" value="REC_NarL-like"/>
    <property type="match status" value="1"/>
</dbReference>
<dbReference type="Proteomes" id="UP001501736">
    <property type="component" value="Unassembled WGS sequence"/>
</dbReference>
<gene>
    <name evidence="9" type="ORF">GCM10020260_20460</name>
</gene>
<dbReference type="PROSITE" id="PS50043">
    <property type="entry name" value="HTH_LUXR_2"/>
    <property type="match status" value="1"/>
</dbReference>
<keyword evidence="3" id="KW-0238">DNA-binding</keyword>
<protein>
    <submittedName>
        <fullName evidence="9">Response regulator transcription factor</fullName>
    </submittedName>
</protein>
<reference evidence="10" key="1">
    <citation type="journal article" date="2019" name="Int. J. Syst. Evol. Microbiol.">
        <title>The Global Catalogue of Microorganisms (GCM) 10K type strain sequencing project: providing services to taxonomists for standard genome sequencing and annotation.</title>
        <authorList>
            <consortium name="The Broad Institute Genomics Platform"/>
            <consortium name="The Broad Institute Genome Sequencing Center for Infectious Disease"/>
            <person name="Wu L."/>
            <person name="Ma J."/>
        </authorList>
    </citation>
    <scope>NUCLEOTIDE SEQUENCE [LARGE SCALE GENOMIC DNA]</scope>
    <source>
        <strain evidence="10">JCM 11483</strain>
    </source>
</reference>
<feature type="compositionally biased region" description="Acidic residues" evidence="6">
    <location>
        <begin position="153"/>
        <end position="165"/>
    </location>
</feature>
<evidence type="ECO:0000259" key="8">
    <source>
        <dbReference type="PROSITE" id="PS50110"/>
    </source>
</evidence>
<dbReference type="InterPro" id="IPR016032">
    <property type="entry name" value="Sig_transdc_resp-reg_C-effctor"/>
</dbReference>
<dbReference type="RefSeq" id="WP_344720945.1">
    <property type="nucleotide sequence ID" value="NZ_BAAAYG010000007.1"/>
</dbReference>
<evidence type="ECO:0000256" key="5">
    <source>
        <dbReference type="PROSITE-ProRule" id="PRU00169"/>
    </source>
</evidence>
<dbReference type="InterPro" id="IPR058245">
    <property type="entry name" value="NreC/VraR/RcsB-like_REC"/>
</dbReference>
<dbReference type="InterPro" id="IPR039420">
    <property type="entry name" value="WalR-like"/>
</dbReference>
<dbReference type="Pfam" id="PF00196">
    <property type="entry name" value="GerE"/>
    <property type="match status" value="1"/>
</dbReference>
<keyword evidence="10" id="KW-1185">Reference proteome</keyword>
<evidence type="ECO:0000256" key="6">
    <source>
        <dbReference type="SAM" id="MobiDB-lite"/>
    </source>
</evidence>
<dbReference type="PANTHER" id="PTHR43214:SF24">
    <property type="entry name" value="TRANSCRIPTIONAL REGULATORY PROTEIN NARL-RELATED"/>
    <property type="match status" value="1"/>
</dbReference>
<dbReference type="CDD" id="cd06170">
    <property type="entry name" value="LuxR_C_like"/>
    <property type="match status" value="1"/>
</dbReference>
<feature type="domain" description="HTH luxR-type" evidence="7">
    <location>
        <begin position="168"/>
        <end position="233"/>
    </location>
</feature>
<dbReference type="SMART" id="SM00421">
    <property type="entry name" value="HTH_LUXR"/>
    <property type="match status" value="1"/>
</dbReference>
<evidence type="ECO:0000256" key="1">
    <source>
        <dbReference type="ARBA" id="ARBA00022553"/>
    </source>
</evidence>
<dbReference type="SUPFAM" id="SSF52172">
    <property type="entry name" value="CheY-like"/>
    <property type="match status" value="1"/>
</dbReference>
<dbReference type="Pfam" id="PF00072">
    <property type="entry name" value="Response_reg"/>
    <property type="match status" value="1"/>
</dbReference>
<dbReference type="InterPro" id="IPR011006">
    <property type="entry name" value="CheY-like_superfamily"/>
</dbReference>
<evidence type="ECO:0000259" key="7">
    <source>
        <dbReference type="PROSITE" id="PS50043"/>
    </source>
</evidence>
<dbReference type="EMBL" id="BAAAYG010000007">
    <property type="protein sequence ID" value="GAA3286186.1"/>
    <property type="molecule type" value="Genomic_DNA"/>
</dbReference>
<dbReference type="PROSITE" id="PS50110">
    <property type="entry name" value="RESPONSE_REGULATORY"/>
    <property type="match status" value="1"/>
</dbReference>
<sequence length="246" mass="26320">MSIRVLIVDDQDLVRAGLRTLLSGGPGEEGESLDVVGEATDGDDALRRVEQLRPAVVLMDLRMPGRDGIAATRAIRAREDLVEVRVVVLTTFDDDADILAAVRAGAAGYLLKDTPAARLREGVRTAAAGGNLLSPMIARRLMEHLADGALGDDPGDHDGGEDDEQVGPSADLSQLTGREIEVLAEVARGRSNAEAGAALHLSPETARTYVSRMLHKLSARDRTELAILGRRAGLHRGEERGDRRRS</sequence>
<feature type="region of interest" description="Disordered" evidence="6">
    <location>
        <begin position="147"/>
        <end position="174"/>
    </location>
</feature>
<organism evidence="9 10">
    <name type="scientific">Nesterenkonia halobia</name>
    <dbReference type="NCBI Taxonomy" id="37922"/>
    <lineage>
        <taxon>Bacteria</taxon>
        <taxon>Bacillati</taxon>
        <taxon>Actinomycetota</taxon>
        <taxon>Actinomycetes</taxon>
        <taxon>Micrococcales</taxon>
        <taxon>Micrococcaceae</taxon>
        <taxon>Nesterenkonia</taxon>
    </lineage>
</organism>
<dbReference type="PRINTS" id="PR00038">
    <property type="entry name" value="HTHLUXR"/>
</dbReference>
<dbReference type="SUPFAM" id="SSF46894">
    <property type="entry name" value="C-terminal effector domain of the bipartite response regulators"/>
    <property type="match status" value="1"/>
</dbReference>
<evidence type="ECO:0000313" key="9">
    <source>
        <dbReference type="EMBL" id="GAA3286186.1"/>
    </source>
</evidence>
<name>A0ABP6REF2_9MICC</name>
<comment type="caution">
    <text evidence="9">The sequence shown here is derived from an EMBL/GenBank/DDBJ whole genome shotgun (WGS) entry which is preliminary data.</text>
</comment>
<dbReference type="Gene3D" id="3.40.50.2300">
    <property type="match status" value="1"/>
</dbReference>
<evidence type="ECO:0000256" key="4">
    <source>
        <dbReference type="ARBA" id="ARBA00023163"/>
    </source>
</evidence>
<accession>A0ABP6REF2</accession>
<dbReference type="InterPro" id="IPR001789">
    <property type="entry name" value="Sig_transdc_resp-reg_receiver"/>
</dbReference>
<evidence type="ECO:0000313" key="10">
    <source>
        <dbReference type="Proteomes" id="UP001501736"/>
    </source>
</evidence>
<keyword evidence="2" id="KW-0805">Transcription regulation</keyword>
<evidence type="ECO:0000256" key="3">
    <source>
        <dbReference type="ARBA" id="ARBA00023125"/>
    </source>
</evidence>
<keyword evidence="1 5" id="KW-0597">Phosphoprotein</keyword>
<dbReference type="PANTHER" id="PTHR43214">
    <property type="entry name" value="TWO-COMPONENT RESPONSE REGULATOR"/>
    <property type="match status" value="1"/>
</dbReference>
<dbReference type="InterPro" id="IPR000792">
    <property type="entry name" value="Tscrpt_reg_LuxR_C"/>
</dbReference>
<proteinExistence type="predicted"/>
<feature type="domain" description="Response regulatory" evidence="8">
    <location>
        <begin position="4"/>
        <end position="127"/>
    </location>
</feature>
<evidence type="ECO:0000256" key="2">
    <source>
        <dbReference type="ARBA" id="ARBA00023015"/>
    </source>
</evidence>
<keyword evidence="4" id="KW-0804">Transcription</keyword>
<feature type="modified residue" description="4-aspartylphosphate" evidence="5">
    <location>
        <position position="60"/>
    </location>
</feature>